<dbReference type="SUPFAM" id="SSF63829">
    <property type="entry name" value="Calcium-dependent phosphotriesterase"/>
    <property type="match status" value="1"/>
</dbReference>
<proteinExistence type="predicted"/>
<dbReference type="Gene3D" id="2.130.10.10">
    <property type="entry name" value="YVTN repeat-like/Quinoprotein amine dehydrogenase"/>
    <property type="match status" value="1"/>
</dbReference>
<evidence type="ECO:0000256" key="1">
    <source>
        <dbReference type="PROSITE-ProRule" id="PRU00221"/>
    </source>
</evidence>
<name>A0A3M9X2Y7_9HYPH</name>
<evidence type="ECO:0000313" key="2">
    <source>
        <dbReference type="EMBL" id="RNJ42394.1"/>
    </source>
</evidence>
<evidence type="ECO:0000313" key="3">
    <source>
        <dbReference type="Proteomes" id="UP000275436"/>
    </source>
</evidence>
<dbReference type="AlphaFoldDB" id="A0A3M9X2Y7"/>
<comment type="caution">
    <text evidence="2">The sequence shown here is derived from an EMBL/GenBank/DDBJ whole genome shotgun (WGS) entry which is preliminary data.</text>
</comment>
<evidence type="ECO:0008006" key="4">
    <source>
        <dbReference type="Google" id="ProtNLM"/>
    </source>
</evidence>
<accession>A0A3M9X2Y7</accession>
<dbReference type="Proteomes" id="UP000275436">
    <property type="component" value="Unassembled WGS sequence"/>
</dbReference>
<dbReference type="EMBL" id="QKOD01000011">
    <property type="protein sequence ID" value="RNJ42394.1"/>
    <property type="molecule type" value="Genomic_DNA"/>
</dbReference>
<protein>
    <recommendedName>
        <fullName evidence="4">WD40 repeat domain-containing protein</fullName>
    </recommendedName>
</protein>
<dbReference type="InterPro" id="IPR015943">
    <property type="entry name" value="WD40/YVTN_repeat-like_dom_sf"/>
</dbReference>
<keyword evidence="1" id="KW-0853">WD repeat</keyword>
<sequence length="166" mass="17178">MTPDGAMALTVGRDGTARLWRTTPDTVPILYPGYGSVSSARIIAGSGRPIAIVKHPDTKCGAFWRAWHIDTGAAIGPALISGDDPEAPLNISSISADGSTLVAGNAAGPFVVIDFASGRTTAIAARPNSEPSTAPLSDRAAARCCSPARPENDGWRCPGCHRRWAA</sequence>
<gene>
    <name evidence="2" type="ORF">DNR46_28775</name>
</gene>
<reference evidence="2 3" key="1">
    <citation type="journal article" date="2018" name="Mol. Plant Microbe Interact.">
        <title>Taxonomically Different Co-Microsymbionts of a Relict Legume, Oxytropis popoviana, Have Complementary Sets of Symbiotic Genes and Together Increase the Efficiency of Plant Nodulation.</title>
        <authorList>
            <person name="Safronova V."/>
            <person name="Belimov A."/>
            <person name="Sazanova A."/>
            <person name="Chirak E."/>
            <person name="Verkhozina A."/>
            <person name="Kuznetsova I."/>
            <person name="Andronov E."/>
            <person name="Puhalsky J."/>
            <person name="Tikhonovich I."/>
        </authorList>
    </citation>
    <scope>NUCLEOTIDE SEQUENCE [LARGE SCALE GENOMIC DNA]</scope>
    <source>
        <strain evidence="2 3">Opo-235</strain>
    </source>
</reference>
<dbReference type="InterPro" id="IPR001680">
    <property type="entry name" value="WD40_rpt"/>
</dbReference>
<feature type="repeat" description="WD" evidence="1">
    <location>
        <begin position="1"/>
        <end position="20"/>
    </location>
</feature>
<organism evidence="2 3">
    <name type="scientific">Mesorhizobium japonicum</name>
    <dbReference type="NCBI Taxonomy" id="2066070"/>
    <lineage>
        <taxon>Bacteria</taxon>
        <taxon>Pseudomonadati</taxon>
        <taxon>Pseudomonadota</taxon>
        <taxon>Alphaproteobacteria</taxon>
        <taxon>Hyphomicrobiales</taxon>
        <taxon>Phyllobacteriaceae</taxon>
        <taxon>Mesorhizobium</taxon>
    </lineage>
</organism>
<dbReference type="PROSITE" id="PS50082">
    <property type="entry name" value="WD_REPEATS_2"/>
    <property type="match status" value="1"/>
</dbReference>